<organism evidence="1 2">
    <name type="scientific">Octopus vulgaris</name>
    <name type="common">Common octopus</name>
    <dbReference type="NCBI Taxonomy" id="6645"/>
    <lineage>
        <taxon>Eukaryota</taxon>
        <taxon>Metazoa</taxon>
        <taxon>Spiralia</taxon>
        <taxon>Lophotrochozoa</taxon>
        <taxon>Mollusca</taxon>
        <taxon>Cephalopoda</taxon>
        <taxon>Coleoidea</taxon>
        <taxon>Octopodiformes</taxon>
        <taxon>Octopoda</taxon>
        <taxon>Incirrata</taxon>
        <taxon>Octopodidae</taxon>
        <taxon>Octopus</taxon>
    </lineage>
</organism>
<protein>
    <submittedName>
        <fullName evidence="1">Uncharacterized protein</fullName>
    </submittedName>
</protein>
<sequence>MGNGDLFVVDDGDGLVERLGTLNQLPCGIFRGRGAFRGSNSLDGSLPLHPIVIHKLTRASCIFERYQISDKYDIDTNSINELIDGYAIFEESHLSLRFDSVFSFCGGGSGVGGVSTGTRHR</sequence>
<evidence type="ECO:0000313" key="2">
    <source>
        <dbReference type="Proteomes" id="UP001162480"/>
    </source>
</evidence>
<gene>
    <name evidence="1" type="ORF">OCTVUL_1B005574</name>
</gene>
<name>A0AA36BN75_OCTVU</name>
<keyword evidence="2" id="KW-1185">Reference proteome</keyword>
<dbReference type="EMBL" id="OX597832">
    <property type="protein sequence ID" value="CAI9736652.1"/>
    <property type="molecule type" value="Genomic_DNA"/>
</dbReference>
<proteinExistence type="predicted"/>
<reference evidence="1" key="1">
    <citation type="submission" date="2023-08" db="EMBL/GenBank/DDBJ databases">
        <authorList>
            <person name="Alioto T."/>
            <person name="Alioto T."/>
            <person name="Gomez Garrido J."/>
        </authorList>
    </citation>
    <scope>NUCLEOTIDE SEQUENCE</scope>
</reference>
<dbReference type="AlphaFoldDB" id="A0AA36BN75"/>
<evidence type="ECO:0000313" key="1">
    <source>
        <dbReference type="EMBL" id="CAI9736652.1"/>
    </source>
</evidence>
<accession>A0AA36BN75</accession>
<dbReference type="Proteomes" id="UP001162480">
    <property type="component" value="Chromosome 19"/>
</dbReference>